<name>M0E4R8_9EURY</name>
<evidence type="ECO:0000313" key="2">
    <source>
        <dbReference type="Proteomes" id="UP000011586"/>
    </source>
</evidence>
<dbReference type="Proteomes" id="UP000011586">
    <property type="component" value="Unassembled WGS sequence"/>
</dbReference>
<dbReference type="EMBL" id="AOJK01000058">
    <property type="protein sequence ID" value="ELZ42018.1"/>
    <property type="molecule type" value="Genomic_DNA"/>
</dbReference>
<organism evidence="1 2">
    <name type="scientific">Halorubrum californiense DSM 19288</name>
    <dbReference type="NCBI Taxonomy" id="1227465"/>
    <lineage>
        <taxon>Archaea</taxon>
        <taxon>Methanobacteriati</taxon>
        <taxon>Methanobacteriota</taxon>
        <taxon>Stenosarchaea group</taxon>
        <taxon>Halobacteria</taxon>
        <taxon>Halobacteriales</taxon>
        <taxon>Haloferacaceae</taxon>
        <taxon>Halorubrum</taxon>
    </lineage>
</organism>
<comment type="caution">
    <text evidence="1">The sequence shown here is derived from an EMBL/GenBank/DDBJ whole genome shotgun (WGS) entry which is preliminary data.</text>
</comment>
<protein>
    <submittedName>
        <fullName evidence="1">Uncharacterized protein</fullName>
    </submittedName>
</protein>
<keyword evidence="2" id="KW-1185">Reference proteome</keyword>
<sequence>MRSCFWGDSMISYNSPNQDQDRFDQIVEMKQNWFHYESLREGIAEELNSDEQFRVLLVLSEQSRQFVGARDSDAGCDDSMRNSVAGYGETLDEALHRRADEVITEVCASYVRQDDRWGADESDSFDTTEADAYFDSLYRARQWLNAHEDIVAQRGITYPEDE</sequence>
<reference evidence="1 2" key="1">
    <citation type="journal article" date="2014" name="PLoS Genet.">
        <title>Phylogenetically driven sequencing of extremely halophilic archaea reveals strategies for static and dynamic osmo-response.</title>
        <authorList>
            <person name="Becker E.A."/>
            <person name="Seitzer P.M."/>
            <person name="Tritt A."/>
            <person name="Larsen D."/>
            <person name="Krusor M."/>
            <person name="Yao A.I."/>
            <person name="Wu D."/>
            <person name="Madern D."/>
            <person name="Eisen J.A."/>
            <person name="Darling A.E."/>
            <person name="Facciotti M.T."/>
        </authorList>
    </citation>
    <scope>NUCLEOTIDE SEQUENCE [LARGE SCALE GENOMIC DNA]</scope>
    <source>
        <strain evidence="1 2">DSM 19288</strain>
    </source>
</reference>
<dbReference type="PATRIC" id="fig|1227465.4.peg.2231"/>
<evidence type="ECO:0000313" key="1">
    <source>
        <dbReference type="EMBL" id="ELZ42018.1"/>
    </source>
</evidence>
<proteinExistence type="predicted"/>
<accession>M0E4R8</accession>
<gene>
    <name evidence="1" type="ORF">C463_11431</name>
</gene>
<dbReference type="AlphaFoldDB" id="M0E4R8"/>